<comment type="caution">
    <text evidence="1">The sequence shown here is derived from an EMBL/GenBank/DDBJ whole genome shotgun (WGS) entry which is preliminary data.</text>
</comment>
<dbReference type="AlphaFoldDB" id="A0A132A5I2"/>
<sequence length="158" mass="18836">MIRQYKAFEDLEEPCFLVPEPEWITVTYRMKSIICQWRWDEIKELIPKNLSPRKKTASENFQSVRNLTSLQSQIISRPNSAPNSPSLRSGRLHLDIHQNQALIKDAKSKRKNLLKIVFLKNGPEEAKWYRFDNRDVLDEFLSDAYRHGYIERIIINRY</sequence>
<dbReference type="Proteomes" id="UP000616769">
    <property type="component" value="Unassembled WGS sequence"/>
</dbReference>
<dbReference type="OrthoDB" id="6514959at2759"/>
<organism evidence="1 2">
    <name type="scientific">Sarcoptes scabiei</name>
    <name type="common">Itch mite</name>
    <name type="synonym">Acarus scabiei</name>
    <dbReference type="NCBI Taxonomy" id="52283"/>
    <lineage>
        <taxon>Eukaryota</taxon>
        <taxon>Metazoa</taxon>
        <taxon>Ecdysozoa</taxon>
        <taxon>Arthropoda</taxon>
        <taxon>Chelicerata</taxon>
        <taxon>Arachnida</taxon>
        <taxon>Acari</taxon>
        <taxon>Acariformes</taxon>
        <taxon>Sarcoptiformes</taxon>
        <taxon>Astigmata</taxon>
        <taxon>Psoroptidia</taxon>
        <taxon>Sarcoptoidea</taxon>
        <taxon>Sarcoptidae</taxon>
        <taxon>Sarcoptinae</taxon>
        <taxon>Sarcoptes</taxon>
    </lineage>
</organism>
<evidence type="ECO:0000313" key="1">
    <source>
        <dbReference type="EMBL" id="KPM06149.1"/>
    </source>
</evidence>
<reference evidence="1 2" key="1">
    <citation type="journal article" date="2015" name="Parasit. Vectors">
        <title>Draft genome of the scabies mite.</title>
        <authorList>
            <person name="Rider S.D.Jr."/>
            <person name="Morgan M.S."/>
            <person name="Arlian L.G."/>
        </authorList>
    </citation>
    <scope>NUCLEOTIDE SEQUENCE [LARGE SCALE GENOMIC DNA]</scope>
    <source>
        <strain evidence="1">Arlian Lab</strain>
    </source>
</reference>
<proteinExistence type="predicted"/>
<name>A0A132A5I2_SARSC</name>
<gene>
    <name evidence="1" type="ORF">QR98_0046220</name>
</gene>
<dbReference type="VEuPathDB" id="VectorBase:SSCA003613"/>
<dbReference type="EMBL" id="JXLN01010678">
    <property type="protein sequence ID" value="KPM06149.1"/>
    <property type="molecule type" value="Genomic_DNA"/>
</dbReference>
<protein>
    <submittedName>
        <fullName evidence="1">Uncharacterized protein</fullName>
    </submittedName>
</protein>
<evidence type="ECO:0000313" key="2">
    <source>
        <dbReference type="Proteomes" id="UP000616769"/>
    </source>
</evidence>
<accession>A0A132A5I2</accession>